<protein>
    <submittedName>
        <fullName evidence="4">Dipeptidyl aminopeptidase/acylaminoacyl peptidase</fullName>
    </submittedName>
</protein>
<dbReference type="Gene3D" id="2.120.10.30">
    <property type="entry name" value="TolB, C-terminal domain"/>
    <property type="match status" value="2"/>
</dbReference>
<dbReference type="PANTHER" id="PTHR11731">
    <property type="entry name" value="PROTEASE FAMILY S9B,C DIPEPTIDYL-PEPTIDASE IV-RELATED"/>
    <property type="match status" value="1"/>
</dbReference>
<dbReference type="Proteomes" id="UP000295210">
    <property type="component" value="Unassembled WGS sequence"/>
</dbReference>
<evidence type="ECO:0000313" key="4">
    <source>
        <dbReference type="EMBL" id="TCK71685.1"/>
    </source>
</evidence>
<feature type="chain" id="PRO_5020251364" evidence="1">
    <location>
        <begin position="22"/>
        <end position="712"/>
    </location>
</feature>
<dbReference type="SUPFAM" id="SSF53474">
    <property type="entry name" value="alpha/beta-Hydrolases"/>
    <property type="match status" value="1"/>
</dbReference>
<dbReference type="RefSeq" id="WP_131998372.1">
    <property type="nucleotide sequence ID" value="NZ_SMGK01000005.1"/>
</dbReference>
<dbReference type="GO" id="GO:0004177">
    <property type="term" value="F:aminopeptidase activity"/>
    <property type="evidence" value="ECO:0007669"/>
    <property type="project" value="UniProtKB-KW"/>
</dbReference>
<dbReference type="GO" id="GO:0008239">
    <property type="term" value="F:dipeptidyl-peptidase activity"/>
    <property type="evidence" value="ECO:0007669"/>
    <property type="project" value="TreeGrafter"/>
</dbReference>
<dbReference type="Pfam" id="PF00326">
    <property type="entry name" value="Peptidase_S9"/>
    <property type="match status" value="1"/>
</dbReference>
<accession>A0A4R1L182</accession>
<dbReference type="Pfam" id="PF07676">
    <property type="entry name" value="PD40"/>
    <property type="match status" value="2"/>
</dbReference>
<feature type="signal peptide" evidence="1">
    <location>
        <begin position="1"/>
        <end position="21"/>
    </location>
</feature>
<dbReference type="Gene3D" id="3.40.50.1820">
    <property type="entry name" value="alpha/beta hydrolase"/>
    <property type="match status" value="1"/>
</dbReference>
<dbReference type="EMBL" id="SMGK01000005">
    <property type="protein sequence ID" value="TCK71685.1"/>
    <property type="molecule type" value="Genomic_DNA"/>
</dbReference>
<dbReference type="InterPro" id="IPR029058">
    <property type="entry name" value="AB_hydrolase_fold"/>
</dbReference>
<dbReference type="GO" id="GO:0008236">
    <property type="term" value="F:serine-type peptidase activity"/>
    <property type="evidence" value="ECO:0007669"/>
    <property type="project" value="InterPro"/>
</dbReference>
<dbReference type="InterPro" id="IPR002469">
    <property type="entry name" value="Peptidase_S9B_N"/>
</dbReference>
<dbReference type="InterPro" id="IPR050278">
    <property type="entry name" value="Serine_Prot_S9B/DPPIV"/>
</dbReference>
<evidence type="ECO:0000259" key="2">
    <source>
        <dbReference type="Pfam" id="PF00326"/>
    </source>
</evidence>
<gene>
    <name evidence="4" type="ORF">C7378_2973</name>
</gene>
<keyword evidence="4" id="KW-0645">Protease</keyword>
<keyword evidence="1" id="KW-0732">Signal</keyword>
<evidence type="ECO:0000256" key="1">
    <source>
        <dbReference type="SAM" id="SignalP"/>
    </source>
</evidence>
<dbReference type="InterPro" id="IPR011042">
    <property type="entry name" value="6-blade_b-propeller_TolB-like"/>
</dbReference>
<name>A0A4R1L182_9BACT</name>
<organism evidence="4 5">
    <name type="scientific">Acidipila rosea</name>
    <dbReference type="NCBI Taxonomy" id="768535"/>
    <lineage>
        <taxon>Bacteria</taxon>
        <taxon>Pseudomonadati</taxon>
        <taxon>Acidobacteriota</taxon>
        <taxon>Terriglobia</taxon>
        <taxon>Terriglobales</taxon>
        <taxon>Acidobacteriaceae</taxon>
        <taxon>Acidipila</taxon>
    </lineage>
</organism>
<sequence length="712" mass="78974">MNVKVLPVCMLLWMGVGVVQATYAQEAPRGSITIDRIADIKYPTEAQWSPDNKTIAFLWDAAGKQELFMVRAGEAPIALTDFPVDPNLLVCDIGHFEWSSSDEIIFSKGNQLWRVSTATRKPESLAGFEGVSSFSLSADKKQIAFIQKDDVWVASLESQARRRLTHMPEGLHASEPSFSGDGQYVAFNAARHESVPEPLPYNGNLVKVFRSLNWDDRIGIVSVFSYAAEPTWIPVSARNYGSTDMQWAAGPSIVHEEFSPDHKTMELKITSMTGETRTLWKDHDPAWISPADGAMDVTSPDGKWVAFISDRSGWPHLYVIQTDATSESQAKQIGKGNFGDGYIAWSPDSKRIAFAHSADGNQMERFISIASVESGRIEPIVTEHGVNRAPAFSPDGATLLYERSAVEHPLEVYSVAAKPAAVPIRLTNSLPPGLLPQDLIAPVAVHYPSRKDGKPVPATLIVDKHLDRTKKHPAIIWVHGSGADQNYLAWHPGAYRMYYAMDEYLAQQGYVVLTPDYRGSSGYSRDWATGASRDLGGGETQDVNAGADYLKTLSYVDPNRIAIWGLSYGGFMTMQSMVTDPTLFRCAIDVAGVGDWETWTTGGLILGRLGETPVTDPELYDRSAPVKHLDKLVRPLLLLQGTNDANVPFWESLKVIDTLEKLGKPFDMAIYPGEIHFFRRAYVLRDAWRRTDEFFYRYLMQPEAGSSTTPKE</sequence>
<comment type="caution">
    <text evidence="4">The sequence shown here is derived from an EMBL/GenBank/DDBJ whole genome shotgun (WGS) entry which is preliminary data.</text>
</comment>
<feature type="domain" description="Dipeptidylpeptidase IV N-terminal" evidence="3">
    <location>
        <begin position="236"/>
        <end position="401"/>
    </location>
</feature>
<dbReference type="Pfam" id="PF00930">
    <property type="entry name" value="DPPIV_N"/>
    <property type="match status" value="1"/>
</dbReference>
<dbReference type="SUPFAM" id="SSF82171">
    <property type="entry name" value="DPP6 N-terminal domain-like"/>
    <property type="match status" value="1"/>
</dbReference>
<dbReference type="PANTHER" id="PTHR11731:SF193">
    <property type="entry name" value="DIPEPTIDYL PEPTIDASE 9"/>
    <property type="match status" value="1"/>
</dbReference>
<evidence type="ECO:0000313" key="5">
    <source>
        <dbReference type="Proteomes" id="UP000295210"/>
    </source>
</evidence>
<dbReference type="OrthoDB" id="108903at2"/>
<keyword evidence="4" id="KW-0031">Aminopeptidase</keyword>
<evidence type="ECO:0000259" key="3">
    <source>
        <dbReference type="Pfam" id="PF00930"/>
    </source>
</evidence>
<keyword evidence="4" id="KW-0378">Hydrolase</keyword>
<dbReference type="InterPro" id="IPR011659">
    <property type="entry name" value="WD40"/>
</dbReference>
<proteinExistence type="predicted"/>
<reference evidence="4 5" key="1">
    <citation type="submission" date="2019-03" db="EMBL/GenBank/DDBJ databases">
        <title>Genomic Encyclopedia of Type Strains, Phase IV (KMG-IV): sequencing the most valuable type-strain genomes for metagenomic binning, comparative biology and taxonomic classification.</title>
        <authorList>
            <person name="Goeker M."/>
        </authorList>
    </citation>
    <scope>NUCLEOTIDE SEQUENCE [LARGE SCALE GENOMIC DNA]</scope>
    <source>
        <strain evidence="4 5">DSM 103428</strain>
    </source>
</reference>
<dbReference type="InterPro" id="IPR001375">
    <property type="entry name" value="Peptidase_S9_cat"/>
</dbReference>
<dbReference type="AlphaFoldDB" id="A0A4R1L182"/>
<keyword evidence="5" id="KW-1185">Reference proteome</keyword>
<dbReference type="GO" id="GO:0006508">
    <property type="term" value="P:proteolysis"/>
    <property type="evidence" value="ECO:0007669"/>
    <property type="project" value="InterPro"/>
</dbReference>
<feature type="domain" description="Peptidase S9 prolyl oligopeptidase catalytic" evidence="2">
    <location>
        <begin position="503"/>
        <end position="699"/>
    </location>
</feature>